<protein>
    <submittedName>
        <fullName evidence="1">Uncharacterized protein</fullName>
    </submittedName>
</protein>
<accession>A0ABD1UDP0</accession>
<sequence length="104" mass="11365">MDRCIERICCEEHEARQVVEGKRTLDLEPNKIKASPNSNSNSRLAISGLNLLPPVSIVIMPTETSVMQSLHDIKGPPLMSCNNFMTLVPVGIITMSIGTNRSSS</sequence>
<proteinExistence type="predicted"/>
<dbReference type="AlphaFoldDB" id="A0ABD1UDP0"/>
<keyword evidence="2" id="KW-1185">Reference proteome</keyword>
<evidence type="ECO:0000313" key="2">
    <source>
        <dbReference type="Proteomes" id="UP001604277"/>
    </source>
</evidence>
<dbReference type="EMBL" id="JBFOLJ010000007">
    <property type="protein sequence ID" value="KAL2523105.1"/>
    <property type="molecule type" value="Genomic_DNA"/>
</dbReference>
<gene>
    <name evidence="1" type="ORF">Fot_27028</name>
</gene>
<dbReference type="Proteomes" id="UP001604277">
    <property type="component" value="Unassembled WGS sequence"/>
</dbReference>
<name>A0ABD1UDP0_9LAMI</name>
<reference evidence="2" key="1">
    <citation type="submission" date="2024-07" db="EMBL/GenBank/DDBJ databases">
        <title>Two chromosome-level genome assemblies of Korean endemic species Abeliophyllum distichum and Forsythia ovata (Oleaceae).</title>
        <authorList>
            <person name="Jang H."/>
        </authorList>
    </citation>
    <scope>NUCLEOTIDE SEQUENCE [LARGE SCALE GENOMIC DNA]</scope>
</reference>
<comment type="caution">
    <text evidence="1">The sequence shown here is derived from an EMBL/GenBank/DDBJ whole genome shotgun (WGS) entry which is preliminary data.</text>
</comment>
<organism evidence="1 2">
    <name type="scientific">Forsythia ovata</name>
    <dbReference type="NCBI Taxonomy" id="205694"/>
    <lineage>
        <taxon>Eukaryota</taxon>
        <taxon>Viridiplantae</taxon>
        <taxon>Streptophyta</taxon>
        <taxon>Embryophyta</taxon>
        <taxon>Tracheophyta</taxon>
        <taxon>Spermatophyta</taxon>
        <taxon>Magnoliopsida</taxon>
        <taxon>eudicotyledons</taxon>
        <taxon>Gunneridae</taxon>
        <taxon>Pentapetalae</taxon>
        <taxon>asterids</taxon>
        <taxon>lamiids</taxon>
        <taxon>Lamiales</taxon>
        <taxon>Oleaceae</taxon>
        <taxon>Forsythieae</taxon>
        <taxon>Forsythia</taxon>
    </lineage>
</organism>
<evidence type="ECO:0000313" key="1">
    <source>
        <dbReference type="EMBL" id="KAL2523105.1"/>
    </source>
</evidence>